<proteinExistence type="predicted"/>
<reference evidence="2 3" key="1">
    <citation type="submission" date="2021-06" db="EMBL/GenBank/DDBJ databases">
        <authorList>
            <person name="Palmer J.M."/>
        </authorList>
    </citation>
    <scope>NUCLEOTIDE SEQUENCE [LARGE SCALE GENOMIC DNA]</scope>
    <source>
        <strain evidence="3">if_2019</strain>
        <tissue evidence="2">Muscle</tissue>
    </source>
</reference>
<keyword evidence="3" id="KW-1185">Reference proteome</keyword>
<gene>
    <name evidence="2" type="ORF">ILYODFUR_019135</name>
</gene>
<evidence type="ECO:0000256" key="1">
    <source>
        <dbReference type="SAM" id="MobiDB-lite"/>
    </source>
</evidence>
<name>A0ABV0TVW6_9TELE</name>
<comment type="caution">
    <text evidence="2">The sequence shown here is derived from an EMBL/GenBank/DDBJ whole genome shotgun (WGS) entry which is preliminary data.</text>
</comment>
<dbReference type="Proteomes" id="UP001482620">
    <property type="component" value="Unassembled WGS sequence"/>
</dbReference>
<evidence type="ECO:0000313" key="3">
    <source>
        <dbReference type="Proteomes" id="UP001482620"/>
    </source>
</evidence>
<sequence length="111" mass="12266">MESSVEGKSVVQKGALATGIIAALKIVRQNPFKSMHQDPLRTDEFYTWATSVIPGLRRKRTGLSSGNQGKVSISFGNQGPRVWRNSGEAQNPHCLKSSVRNDLENHVICWC</sequence>
<evidence type="ECO:0000313" key="2">
    <source>
        <dbReference type="EMBL" id="MEQ2237055.1"/>
    </source>
</evidence>
<accession>A0ABV0TVW6</accession>
<feature type="region of interest" description="Disordered" evidence="1">
    <location>
        <begin position="59"/>
        <end position="78"/>
    </location>
</feature>
<feature type="compositionally biased region" description="Polar residues" evidence="1">
    <location>
        <begin position="62"/>
        <end position="77"/>
    </location>
</feature>
<organism evidence="2 3">
    <name type="scientific">Ilyodon furcidens</name>
    <name type="common">goldbreast splitfin</name>
    <dbReference type="NCBI Taxonomy" id="33524"/>
    <lineage>
        <taxon>Eukaryota</taxon>
        <taxon>Metazoa</taxon>
        <taxon>Chordata</taxon>
        <taxon>Craniata</taxon>
        <taxon>Vertebrata</taxon>
        <taxon>Euteleostomi</taxon>
        <taxon>Actinopterygii</taxon>
        <taxon>Neopterygii</taxon>
        <taxon>Teleostei</taxon>
        <taxon>Neoteleostei</taxon>
        <taxon>Acanthomorphata</taxon>
        <taxon>Ovalentaria</taxon>
        <taxon>Atherinomorphae</taxon>
        <taxon>Cyprinodontiformes</taxon>
        <taxon>Goodeidae</taxon>
        <taxon>Ilyodon</taxon>
    </lineage>
</organism>
<dbReference type="EMBL" id="JAHRIQ010048241">
    <property type="protein sequence ID" value="MEQ2237055.1"/>
    <property type="molecule type" value="Genomic_DNA"/>
</dbReference>
<protein>
    <submittedName>
        <fullName evidence="2">Uncharacterized protein</fullName>
    </submittedName>
</protein>